<evidence type="ECO:0000256" key="1">
    <source>
        <dbReference type="ARBA" id="ARBA00008857"/>
    </source>
</evidence>
<name>A0A9X2XZI1_9BACT</name>
<dbReference type="Proteomes" id="UP001155483">
    <property type="component" value="Unassembled WGS sequence"/>
</dbReference>
<organism evidence="5 6">
    <name type="scientific">Paraflavisolibacter caeni</name>
    <dbReference type="NCBI Taxonomy" id="2982496"/>
    <lineage>
        <taxon>Bacteria</taxon>
        <taxon>Pseudomonadati</taxon>
        <taxon>Bacteroidota</taxon>
        <taxon>Chitinophagia</taxon>
        <taxon>Chitinophagales</taxon>
        <taxon>Chitinophagaceae</taxon>
        <taxon>Paraflavisolibacter</taxon>
    </lineage>
</organism>
<dbReference type="RefSeq" id="WP_279299237.1">
    <property type="nucleotide sequence ID" value="NZ_JAOTIF010000023.1"/>
</dbReference>
<dbReference type="Pfam" id="PF13102">
    <property type="entry name" value="Phage_int_SAM_5"/>
    <property type="match status" value="1"/>
</dbReference>
<evidence type="ECO:0000256" key="3">
    <source>
        <dbReference type="ARBA" id="ARBA00023172"/>
    </source>
</evidence>
<evidence type="ECO:0000259" key="4">
    <source>
        <dbReference type="PROSITE" id="PS51898"/>
    </source>
</evidence>
<protein>
    <submittedName>
        <fullName evidence="5">Site-specific integrase</fullName>
    </submittedName>
</protein>
<dbReference type="InterPro" id="IPR035386">
    <property type="entry name" value="Arm-DNA-bind_5"/>
</dbReference>
<keyword evidence="2" id="KW-0238">DNA-binding</keyword>
<proteinExistence type="inferred from homology"/>
<evidence type="ECO:0000313" key="6">
    <source>
        <dbReference type="Proteomes" id="UP001155483"/>
    </source>
</evidence>
<dbReference type="InterPro" id="IPR010998">
    <property type="entry name" value="Integrase_recombinase_N"/>
</dbReference>
<dbReference type="InterPro" id="IPR025269">
    <property type="entry name" value="SAM-like_dom"/>
</dbReference>
<dbReference type="InterPro" id="IPR013762">
    <property type="entry name" value="Integrase-like_cat_sf"/>
</dbReference>
<keyword evidence="6" id="KW-1185">Reference proteome</keyword>
<dbReference type="InterPro" id="IPR050090">
    <property type="entry name" value="Tyrosine_recombinase_XerCD"/>
</dbReference>
<dbReference type="InterPro" id="IPR002104">
    <property type="entry name" value="Integrase_catalytic"/>
</dbReference>
<evidence type="ECO:0000256" key="2">
    <source>
        <dbReference type="ARBA" id="ARBA00023125"/>
    </source>
</evidence>
<dbReference type="EMBL" id="JAOTIF010000023">
    <property type="protein sequence ID" value="MCU7551800.1"/>
    <property type="molecule type" value="Genomic_DNA"/>
</dbReference>
<sequence>MNILFWLYKSRMNKKGLAPIMMRISLEGKRINFPTQIEIEETQWDKDRQKVKGSNDLVKAYNKQLLILNTNAWNYYNECLRQQMPLALGDIKQALLGENKSEHTILGAIEYQIANLKARVHNDIAPRTVKKYETVKRKVKEFLAEEWKTEDILLSQVNHQFIFELDTFMRVKQGLHNNGVAKNMQQLKRVIRIAMLNEWMEKDPFAKYQCKLIEPKRVHLTNEELQHLELLPLPSERLIKVKDIFVFACYTGLAYADVSKLSKEHIQWINKRNWIILDRTKTKNQSTIPLLPKAEEILKKYGGEKGKELLPVISSQNLNKYLKEIAGMAGFKKRLSFHAARHTFASLALNNGVDITTVSAMLGHKMLKTTQIYARVNLNKIANDVEKFYKKG</sequence>
<reference evidence="5" key="2">
    <citation type="submission" date="2023-04" db="EMBL/GenBank/DDBJ databases">
        <title>Paracnuella aquatica gen. nov., sp. nov., a member of the family Chitinophagaceae isolated from a hot spring.</title>
        <authorList>
            <person name="Wang C."/>
        </authorList>
    </citation>
    <scope>NUCLEOTIDE SEQUENCE</scope>
    <source>
        <strain evidence="5">LB-8</strain>
    </source>
</reference>
<dbReference type="PANTHER" id="PTHR30349:SF64">
    <property type="entry name" value="PROPHAGE INTEGRASE INTD-RELATED"/>
    <property type="match status" value="1"/>
</dbReference>
<comment type="similarity">
    <text evidence="1">Belongs to the 'phage' integrase family.</text>
</comment>
<dbReference type="AlphaFoldDB" id="A0A9X2XZI1"/>
<dbReference type="SUPFAM" id="SSF56349">
    <property type="entry name" value="DNA breaking-rejoining enzymes"/>
    <property type="match status" value="1"/>
</dbReference>
<dbReference type="GO" id="GO:0015074">
    <property type="term" value="P:DNA integration"/>
    <property type="evidence" value="ECO:0007669"/>
    <property type="project" value="InterPro"/>
</dbReference>
<dbReference type="GO" id="GO:0006310">
    <property type="term" value="P:DNA recombination"/>
    <property type="evidence" value="ECO:0007669"/>
    <property type="project" value="UniProtKB-KW"/>
</dbReference>
<dbReference type="InterPro" id="IPR011010">
    <property type="entry name" value="DNA_brk_join_enz"/>
</dbReference>
<dbReference type="GO" id="GO:0003677">
    <property type="term" value="F:DNA binding"/>
    <property type="evidence" value="ECO:0007669"/>
    <property type="project" value="UniProtKB-KW"/>
</dbReference>
<dbReference type="PANTHER" id="PTHR30349">
    <property type="entry name" value="PHAGE INTEGRASE-RELATED"/>
    <property type="match status" value="1"/>
</dbReference>
<dbReference type="Pfam" id="PF00589">
    <property type="entry name" value="Phage_integrase"/>
    <property type="match status" value="1"/>
</dbReference>
<comment type="caution">
    <text evidence="5">The sequence shown here is derived from an EMBL/GenBank/DDBJ whole genome shotgun (WGS) entry which is preliminary data.</text>
</comment>
<accession>A0A9X2XZI1</accession>
<dbReference type="CDD" id="cd01185">
    <property type="entry name" value="INTN1_C_like"/>
    <property type="match status" value="1"/>
</dbReference>
<reference evidence="5" key="1">
    <citation type="submission" date="2022-09" db="EMBL/GenBank/DDBJ databases">
        <authorList>
            <person name="Yuan C."/>
            <person name="Ke Z."/>
        </authorList>
    </citation>
    <scope>NUCLEOTIDE SEQUENCE</scope>
    <source>
        <strain evidence="5">LB-8</strain>
    </source>
</reference>
<dbReference type="Pfam" id="PF17293">
    <property type="entry name" value="Arm-DNA-bind_5"/>
    <property type="match status" value="1"/>
</dbReference>
<keyword evidence="3" id="KW-0233">DNA recombination</keyword>
<feature type="domain" description="Tyr recombinase" evidence="4">
    <location>
        <begin position="213"/>
        <end position="386"/>
    </location>
</feature>
<evidence type="ECO:0000313" key="5">
    <source>
        <dbReference type="EMBL" id="MCU7551800.1"/>
    </source>
</evidence>
<dbReference type="PROSITE" id="PS51898">
    <property type="entry name" value="TYR_RECOMBINASE"/>
    <property type="match status" value="1"/>
</dbReference>
<dbReference type="Gene3D" id="1.10.443.10">
    <property type="entry name" value="Intergrase catalytic core"/>
    <property type="match status" value="1"/>
</dbReference>
<dbReference type="Gene3D" id="1.10.150.130">
    <property type="match status" value="1"/>
</dbReference>
<gene>
    <name evidence="5" type="ORF">OCK74_21950</name>
</gene>